<gene>
    <name evidence="1" type="ORF">ISU10_16765</name>
</gene>
<evidence type="ECO:0000313" key="1">
    <source>
        <dbReference type="EMBL" id="MBF4769423.1"/>
    </source>
</evidence>
<proteinExistence type="predicted"/>
<name>A0A930YJQ3_9ACTN</name>
<comment type="caution">
    <text evidence="1">The sequence shown here is derived from an EMBL/GenBank/DDBJ whole genome shotgun (WGS) entry which is preliminary data.</text>
</comment>
<keyword evidence="2" id="KW-1185">Reference proteome</keyword>
<dbReference type="EMBL" id="JADKPO010000025">
    <property type="protein sequence ID" value="MBF4769423.1"/>
    <property type="molecule type" value="Genomic_DNA"/>
</dbReference>
<evidence type="ECO:0000313" key="2">
    <source>
        <dbReference type="Proteomes" id="UP000660668"/>
    </source>
</evidence>
<protein>
    <submittedName>
        <fullName evidence="1">Uncharacterized protein</fullName>
    </submittedName>
</protein>
<sequence length="70" mass="7475">MSVDLSDRIVVTRPGSGSPDGLAHLLWWDTSVRAVLVERDATGADYDAYVDEVRAAIELTGSDALLLVSS</sequence>
<dbReference type="AlphaFoldDB" id="A0A930YJQ3"/>
<organism evidence="1 2">
    <name type="scientific">Nocardioides agariphilus</name>
    <dbReference type="NCBI Taxonomy" id="433664"/>
    <lineage>
        <taxon>Bacteria</taxon>
        <taxon>Bacillati</taxon>
        <taxon>Actinomycetota</taxon>
        <taxon>Actinomycetes</taxon>
        <taxon>Propionibacteriales</taxon>
        <taxon>Nocardioidaceae</taxon>
        <taxon>Nocardioides</taxon>
    </lineage>
</organism>
<dbReference type="Proteomes" id="UP000660668">
    <property type="component" value="Unassembled WGS sequence"/>
</dbReference>
<accession>A0A930YJQ3</accession>
<dbReference type="RefSeq" id="WP_194697573.1">
    <property type="nucleotide sequence ID" value="NZ_JADKPO010000025.1"/>
</dbReference>
<reference evidence="1" key="1">
    <citation type="submission" date="2020-11" db="EMBL/GenBank/DDBJ databases">
        <title>Nocardioides cynanchi sp. nov., isolated from soil of rhizosphere of Cynanchum wilfordii.</title>
        <authorList>
            <person name="Lee J.-S."/>
            <person name="Suh M.K."/>
            <person name="Kim J.-S."/>
        </authorList>
    </citation>
    <scope>NUCLEOTIDE SEQUENCE</scope>
    <source>
        <strain evidence="1">KCTC 19276</strain>
    </source>
</reference>